<dbReference type="Pfam" id="PF00579">
    <property type="entry name" value="tRNA-synt_1b"/>
    <property type="match status" value="1"/>
</dbReference>
<keyword evidence="3 10" id="KW-0436">Ligase</keyword>
<dbReference type="OrthoDB" id="9804243at2"/>
<dbReference type="CDD" id="cd00165">
    <property type="entry name" value="S4"/>
    <property type="match status" value="1"/>
</dbReference>
<feature type="short sequence motif" description="'KMSKS' region" evidence="10">
    <location>
        <begin position="231"/>
        <end position="235"/>
    </location>
</feature>
<dbReference type="Gene3D" id="1.10.240.10">
    <property type="entry name" value="Tyrosyl-Transfer RNA Synthetase"/>
    <property type="match status" value="1"/>
</dbReference>
<keyword evidence="7 10" id="KW-0648">Protein biosynthesis</keyword>
<evidence type="ECO:0000256" key="3">
    <source>
        <dbReference type="ARBA" id="ARBA00022598"/>
    </source>
</evidence>
<reference evidence="12 13" key="1">
    <citation type="submission" date="2018-11" db="EMBL/GenBank/DDBJ databases">
        <title>Genomic Encyclopedia of Type Strains, Phase IV (KMG-IV): sequencing the most valuable type-strain genomes for metagenomic binning, comparative biology and taxonomic classification.</title>
        <authorList>
            <person name="Goeker M."/>
        </authorList>
    </citation>
    <scope>NUCLEOTIDE SEQUENCE [LARGE SCALE GENOMIC DNA]</scope>
    <source>
        <strain evidence="12 13">DSM 26537</strain>
    </source>
</reference>
<comment type="subunit">
    <text evidence="1 10">Homodimer.</text>
</comment>
<dbReference type="Proteomes" id="UP000273083">
    <property type="component" value="Unassembled WGS sequence"/>
</dbReference>
<dbReference type="InterPro" id="IPR024108">
    <property type="entry name" value="Tyr-tRNA-ligase_bac_2"/>
</dbReference>
<dbReference type="GO" id="GO:0005829">
    <property type="term" value="C:cytosol"/>
    <property type="evidence" value="ECO:0007669"/>
    <property type="project" value="TreeGrafter"/>
</dbReference>
<dbReference type="HAMAP" id="MF_02007">
    <property type="entry name" value="Tyr_tRNA_synth_type2"/>
    <property type="match status" value="1"/>
</dbReference>
<proteinExistence type="inferred from homology"/>
<dbReference type="GO" id="GO:0004831">
    <property type="term" value="F:tyrosine-tRNA ligase activity"/>
    <property type="evidence" value="ECO:0007669"/>
    <property type="project" value="UniProtKB-UniRule"/>
</dbReference>
<dbReference type="SUPFAM" id="SSF55174">
    <property type="entry name" value="Alpha-L RNA-binding motif"/>
    <property type="match status" value="1"/>
</dbReference>
<accession>A0A3N1XP60</accession>
<feature type="binding site" evidence="10">
    <location>
        <position position="234"/>
    </location>
    <ligand>
        <name>ATP</name>
        <dbReference type="ChEBI" id="CHEBI:30616"/>
    </ligand>
</feature>
<evidence type="ECO:0000256" key="1">
    <source>
        <dbReference type="ARBA" id="ARBA00011738"/>
    </source>
</evidence>
<evidence type="ECO:0000256" key="4">
    <source>
        <dbReference type="ARBA" id="ARBA00022741"/>
    </source>
</evidence>
<organism evidence="12 13">
    <name type="scientific">Mobilisporobacter senegalensis</name>
    <dbReference type="NCBI Taxonomy" id="1329262"/>
    <lineage>
        <taxon>Bacteria</taxon>
        <taxon>Bacillati</taxon>
        <taxon>Bacillota</taxon>
        <taxon>Clostridia</taxon>
        <taxon>Lachnospirales</taxon>
        <taxon>Lachnospiraceae</taxon>
        <taxon>Mobilisporobacter</taxon>
    </lineage>
</organism>
<dbReference type="InterPro" id="IPR002307">
    <property type="entry name" value="Tyr-tRNA-ligase"/>
</dbReference>
<dbReference type="PANTHER" id="PTHR11766:SF1">
    <property type="entry name" value="TYROSINE--TRNA LIGASE"/>
    <property type="match status" value="1"/>
</dbReference>
<evidence type="ECO:0000256" key="10">
    <source>
        <dbReference type="HAMAP-Rule" id="MF_02007"/>
    </source>
</evidence>
<dbReference type="PROSITE" id="PS50889">
    <property type="entry name" value="S4"/>
    <property type="match status" value="1"/>
</dbReference>
<dbReference type="InterPro" id="IPR014729">
    <property type="entry name" value="Rossmann-like_a/b/a_fold"/>
</dbReference>
<comment type="subcellular location">
    <subcellularLocation>
        <location evidence="10">Cytoplasm</location>
    </subcellularLocation>
</comment>
<keyword evidence="6 11" id="KW-0694">RNA-binding</keyword>
<dbReference type="CDD" id="cd00805">
    <property type="entry name" value="TyrRS_core"/>
    <property type="match status" value="1"/>
</dbReference>
<dbReference type="InterPro" id="IPR002305">
    <property type="entry name" value="aa-tRNA-synth_Ic"/>
</dbReference>
<protein>
    <recommendedName>
        <fullName evidence="10">Tyrosine--tRNA ligase</fullName>
        <ecNumber evidence="10">6.1.1.1</ecNumber>
    </recommendedName>
    <alternativeName>
        <fullName evidence="10">Tyrosyl-tRNA synthetase</fullName>
        <shortName evidence="10">TyrRS</shortName>
    </alternativeName>
</protein>
<name>A0A3N1XP60_9FIRM</name>
<evidence type="ECO:0000256" key="7">
    <source>
        <dbReference type="ARBA" id="ARBA00022917"/>
    </source>
</evidence>
<dbReference type="InterPro" id="IPR036986">
    <property type="entry name" value="S4_RNA-bd_sf"/>
</dbReference>
<dbReference type="FunFam" id="3.40.50.620:FF:000061">
    <property type="entry name" value="Tyrosine--tRNA ligase"/>
    <property type="match status" value="1"/>
</dbReference>
<evidence type="ECO:0000313" key="13">
    <source>
        <dbReference type="Proteomes" id="UP000273083"/>
    </source>
</evidence>
<dbReference type="GO" id="GO:0006437">
    <property type="term" value="P:tyrosyl-tRNA aminoacylation"/>
    <property type="evidence" value="ECO:0007669"/>
    <property type="project" value="UniProtKB-UniRule"/>
</dbReference>
<dbReference type="PROSITE" id="PS00178">
    <property type="entry name" value="AA_TRNA_LIGASE_I"/>
    <property type="match status" value="1"/>
</dbReference>
<keyword evidence="13" id="KW-1185">Reference proteome</keyword>
<dbReference type="EC" id="6.1.1.1" evidence="10"/>
<comment type="catalytic activity">
    <reaction evidence="9 10">
        <text>tRNA(Tyr) + L-tyrosine + ATP = L-tyrosyl-tRNA(Tyr) + AMP + diphosphate + H(+)</text>
        <dbReference type="Rhea" id="RHEA:10220"/>
        <dbReference type="Rhea" id="RHEA-COMP:9706"/>
        <dbReference type="Rhea" id="RHEA-COMP:9707"/>
        <dbReference type="ChEBI" id="CHEBI:15378"/>
        <dbReference type="ChEBI" id="CHEBI:30616"/>
        <dbReference type="ChEBI" id="CHEBI:33019"/>
        <dbReference type="ChEBI" id="CHEBI:58315"/>
        <dbReference type="ChEBI" id="CHEBI:78442"/>
        <dbReference type="ChEBI" id="CHEBI:78536"/>
        <dbReference type="ChEBI" id="CHEBI:456215"/>
        <dbReference type="EC" id="6.1.1.1"/>
    </reaction>
</comment>
<keyword evidence="5 10" id="KW-0067">ATP-binding</keyword>
<keyword evidence="8 10" id="KW-0030">Aminoacyl-tRNA synthetase</keyword>
<dbReference type="PANTHER" id="PTHR11766">
    <property type="entry name" value="TYROSYL-TRNA SYNTHETASE"/>
    <property type="match status" value="1"/>
</dbReference>
<gene>
    <name evidence="10" type="primary">tyrS</name>
    <name evidence="12" type="ORF">EDD66_10416</name>
</gene>
<dbReference type="Gene3D" id="3.10.290.10">
    <property type="entry name" value="RNA-binding S4 domain"/>
    <property type="match status" value="1"/>
</dbReference>
<evidence type="ECO:0000256" key="11">
    <source>
        <dbReference type="PROSITE-ProRule" id="PRU00182"/>
    </source>
</evidence>
<comment type="similarity">
    <text evidence="10">Belongs to the class-I aminoacyl-tRNA synthetase family. TyrS type 2 subfamily.</text>
</comment>
<sequence>MKDLVEEQLKIITKGVSNIVGMEELQSKIEKSIHDNIPLIIKLGLDPSAPDIHLGHAVVLRKIKQMQDLGHKAMIVIGDFTGRIGDPTGKAKARKALSNEEVMENARTYQKQIFKIVDKDKTEVCFNSEWLSKLNFEDIIKLASTTTVARMLEREDFKKRYNSNIPIGLHEFFYPLMQGYDSIHLKADIEIGGTDQTFNIIMGRTLQKNAGLMEQAAIFMPILEGLDGVEKMSKSLGNYIGIEEDAHIMFKKVMEVPDDLIVKYFELATDEHPDKIDSIKEELLSDKNPRDIKIELAKIITGLYHSEEKLKEAVEYYNDAFSKGTIPKNIPELMISWEEDLLMDIIPLLVKENYISSGSEFRRLLNQGGISINNEKTDDLGQVLYLGDVLRIGKKKFVKIIK</sequence>
<dbReference type="RefSeq" id="WP_123608947.1">
    <property type="nucleotide sequence ID" value="NZ_RJVG01000004.1"/>
</dbReference>
<keyword evidence="2 10" id="KW-0963">Cytoplasm</keyword>
<dbReference type="InterPro" id="IPR001412">
    <property type="entry name" value="aa-tRNA-synth_I_CS"/>
</dbReference>
<comment type="caution">
    <text evidence="12">The sequence shown here is derived from an EMBL/GenBank/DDBJ whole genome shotgun (WGS) entry which is preliminary data.</text>
</comment>
<evidence type="ECO:0000256" key="5">
    <source>
        <dbReference type="ARBA" id="ARBA00022840"/>
    </source>
</evidence>
<feature type="short sequence motif" description="'HIGH' region" evidence="10">
    <location>
        <begin position="47"/>
        <end position="56"/>
    </location>
</feature>
<keyword evidence="4 10" id="KW-0547">Nucleotide-binding</keyword>
<evidence type="ECO:0000313" key="12">
    <source>
        <dbReference type="EMBL" id="ROR28435.1"/>
    </source>
</evidence>
<evidence type="ECO:0000256" key="2">
    <source>
        <dbReference type="ARBA" id="ARBA00022490"/>
    </source>
</evidence>
<dbReference type="GO" id="GO:0003723">
    <property type="term" value="F:RNA binding"/>
    <property type="evidence" value="ECO:0007669"/>
    <property type="project" value="UniProtKB-KW"/>
</dbReference>
<comment type="function">
    <text evidence="10">Catalyzes the attachment of tyrosine to tRNA(Tyr) in a two-step reaction: tyrosine is first activated by ATP to form Tyr-AMP and then transferred to the acceptor end of tRNA(Tyr).</text>
</comment>
<dbReference type="Gene3D" id="3.40.50.620">
    <property type="entry name" value="HUPs"/>
    <property type="match status" value="1"/>
</dbReference>
<dbReference type="GO" id="GO:0005524">
    <property type="term" value="F:ATP binding"/>
    <property type="evidence" value="ECO:0007669"/>
    <property type="project" value="UniProtKB-UniRule"/>
</dbReference>
<evidence type="ECO:0000256" key="8">
    <source>
        <dbReference type="ARBA" id="ARBA00023146"/>
    </source>
</evidence>
<dbReference type="SUPFAM" id="SSF52374">
    <property type="entry name" value="Nucleotidylyl transferase"/>
    <property type="match status" value="1"/>
</dbReference>
<dbReference type="AlphaFoldDB" id="A0A3N1XP60"/>
<dbReference type="PRINTS" id="PR01040">
    <property type="entry name" value="TRNASYNTHTYR"/>
</dbReference>
<dbReference type="InterPro" id="IPR024088">
    <property type="entry name" value="Tyr-tRNA-ligase_bac-type"/>
</dbReference>
<evidence type="ECO:0000256" key="6">
    <source>
        <dbReference type="ARBA" id="ARBA00022884"/>
    </source>
</evidence>
<dbReference type="NCBIfam" id="TIGR00234">
    <property type="entry name" value="tyrS"/>
    <property type="match status" value="1"/>
</dbReference>
<dbReference type="EMBL" id="RJVG01000004">
    <property type="protein sequence ID" value="ROR28435.1"/>
    <property type="molecule type" value="Genomic_DNA"/>
</dbReference>
<evidence type="ECO:0000256" key="9">
    <source>
        <dbReference type="ARBA" id="ARBA00048248"/>
    </source>
</evidence>